<organism evidence="6 7">
    <name type="scientific">Trichuris trichiura</name>
    <name type="common">Whipworm</name>
    <name type="synonym">Trichocephalus trichiurus</name>
    <dbReference type="NCBI Taxonomy" id="36087"/>
    <lineage>
        <taxon>Eukaryota</taxon>
        <taxon>Metazoa</taxon>
        <taxon>Ecdysozoa</taxon>
        <taxon>Nematoda</taxon>
        <taxon>Enoplea</taxon>
        <taxon>Dorylaimia</taxon>
        <taxon>Trichinellida</taxon>
        <taxon>Trichuridae</taxon>
        <taxon>Trichuris</taxon>
    </lineage>
</organism>
<keyword evidence="7" id="KW-1185">Reference proteome</keyword>
<proteinExistence type="inferred from homology"/>
<dbReference type="GO" id="GO:0005615">
    <property type="term" value="C:extracellular space"/>
    <property type="evidence" value="ECO:0007669"/>
    <property type="project" value="TreeGrafter"/>
</dbReference>
<dbReference type="AlphaFoldDB" id="A0A077Z0L0"/>
<protein>
    <submittedName>
        <fullName evidence="6">LBP</fullName>
    </submittedName>
</protein>
<keyword evidence="3" id="KW-0732">Signal</keyword>
<reference evidence="6" key="1">
    <citation type="submission" date="2014-01" db="EMBL/GenBank/DDBJ databases">
        <authorList>
            <person name="Aslett M."/>
        </authorList>
    </citation>
    <scope>NUCLEOTIDE SEQUENCE</scope>
</reference>
<feature type="chain" id="PRO_5001728279" evidence="3">
    <location>
        <begin position="19"/>
        <end position="550"/>
    </location>
</feature>
<dbReference type="PANTHER" id="PTHR10504:SF131">
    <property type="entry name" value="BPI2 DOMAIN-CONTAINING PROTEIN"/>
    <property type="match status" value="1"/>
</dbReference>
<dbReference type="PANTHER" id="PTHR10504">
    <property type="entry name" value="BACTERICIDAL PERMEABILITY-INCREASING BPI PROTEIN-RELATED"/>
    <property type="match status" value="1"/>
</dbReference>
<reference evidence="6" key="2">
    <citation type="submission" date="2014-03" db="EMBL/GenBank/DDBJ databases">
        <title>The whipworm genome and dual-species transcriptomics of an intimate host-pathogen interaction.</title>
        <authorList>
            <person name="Foth B.J."/>
            <person name="Tsai I.J."/>
            <person name="Reid A.J."/>
            <person name="Bancroft A.J."/>
            <person name="Nichol S."/>
            <person name="Tracey A."/>
            <person name="Holroyd N."/>
            <person name="Cotton J.A."/>
            <person name="Stanley E.J."/>
            <person name="Zarowiecki M."/>
            <person name="Liu J.Z."/>
            <person name="Huckvale T."/>
            <person name="Cooper P.J."/>
            <person name="Grencis R.K."/>
            <person name="Berriman M."/>
        </authorList>
    </citation>
    <scope>NUCLEOTIDE SEQUENCE [LARGE SCALE GENOMIC DNA]</scope>
</reference>
<comment type="similarity">
    <text evidence="1">Belongs to the BPI/LBP/Plunc superfamily. BPI/LBP family.</text>
</comment>
<evidence type="ECO:0000259" key="5">
    <source>
        <dbReference type="SMART" id="SM00329"/>
    </source>
</evidence>
<dbReference type="InterPro" id="IPR017942">
    <property type="entry name" value="Lipid-bd_serum_glycop_N"/>
</dbReference>
<dbReference type="InterPro" id="IPR032942">
    <property type="entry name" value="BPI/LBP/Plunc"/>
</dbReference>
<name>A0A077Z0L0_TRITR</name>
<dbReference type="Proteomes" id="UP000030665">
    <property type="component" value="Unassembled WGS sequence"/>
</dbReference>
<evidence type="ECO:0000313" key="7">
    <source>
        <dbReference type="Proteomes" id="UP000030665"/>
    </source>
</evidence>
<accession>A0A077Z0L0</accession>
<feature type="signal peptide" evidence="3">
    <location>
        <begin position="1"/>
        <end position="18"/>
    </location>
</feature>
<feature type="domain" description="Lipid-binding serum glycoprotein C-terminal" evidence="5">
    <location>
        <begin position="320"/>
        <end position="522"/>
    </location>
</feature>
<feature type="domain" description="Lipid-binding serum glycoprotein N-terminal" evidence="4">
    <location>
        <begin position="41"/>
        <end position="276"/>
    </location>
</feature>
<dbReference type="STRING" id="36087.A0A077Z0L0"/>
<keyword evidence="2" id="KW-1015">Disulfide bond</keyword>
<evidence type="ECO:0000313" key="6">
    <source>
        <dbReference type="EMBL" id="CDW53977.1"/>
    </source>
</evidence>
<gene>
    <name evidence="6" type="ORF">TTRE_0000224601</name>
</gene>
<dbReference type="Gene3D" id="3.15.10.10">
    <property type="entry name" value="Bactericidal permeability-increasing protein, domain 1"/>
    <property type="match status" value="1"/>
</dbReference>
<dbReference type="OrthoDB" id="5874601at2759"/>
<evidence type="ECO:0000256" key="3">
    <source>
        <dbReference type="SAM" id="SignalP"/>
    </source>
</evidence>
<dbReference type="Pfam" id="PF02886">
    <property type="entry name" value="LBP_BPI_CETP_C"/>
    <property type="match status" value="1"/>
</dbReference>
<sequence>MGMILMVSFVICLHAADAYQRKPCLLDGSGGPRNPGIALLVTNNGLDYLMRVMSPILNREIARFRMPYVASGSSFGKSYEVQDLQVDRYTPPRQVSLSLVTNSPTHLRLHGSGLSAEISAFLSSSSLLFPSQNIYFDLDDVVFTVGFAIRLGPANKAAISITECNFDYGALDVSTDGSSESGLIGSIVNNVIERKVRSFFDDKVCDTLQSRGSEKLTEWLGRLPTEIRLYQKRSQMTTQRSRYRGKRASRRFTTLKVDDLKGQLLAMASKLSLDLHIVRDAKVSRAGTSSYLEIPLNGQVRIIGGPKVPFYPKPMPPPRRLHSHHLYVLISEFTINSMLYQLYVNDLLNIIIEGSRSGSEVKEFLQTSCDGGRCIGTLLPAVFRGQKRQYLQMRIFPYTCPVVKIQGPKGIQVDLALTAQFYSQPPKRKMLYTHNLRGTGRMEIRSKMDRITGKFTSLNMEVQTKFKDRSEVFDLISDITSSAIESKVNQVLETGFRIPSLSIAQIKNLYMETEEGGILIGVNLVLNTAMIQNSVSNLLHKQMASSNADY</sequence>
<evidence type="ECO:0000259" key="4">
    <source>
        <dbReference type="SMART" id="SM00328"/>
    </source>
</evidence>
<dbReference type="InterPro" id="IPR017943">
    <property type="entry name" value="Bactericidal_perm-incr_a/b_dom"/>
</dbReference>
<dbReference type="SUPFAM" id="SSF55394">
    <property type="entry name" value="Bactericidal permeability-increasing protein, BPI"/>
    <property type="match status" value="2"/>
</dbReference>
<dbReference type="SMART" id="SM00329">
    <property type="entry name" value="BPI2"/>
    <property type="match status" value="1"/>
</dbReference>
<dbReference type="GO" id="GO:0008289">
    <property type="term" value="F:lipid binding"/>
    <property type="evidence" value="ECO:0007669"/>
    <property type="project" value="InterPro"/>
</dbReference>
<dbReference type="EMBL" id="HG805876">
    <property type="protein sequence ID" value="CDW53977.1"/>
    <property type="molecule type" value="Genomic_DNA"/>
</dbReference>
<dbReference type="SMART" id="SM00328">
    <property type="entry name" value="BPI1"/>
    <property type="match status" value="1"/>
</dbReference>
<evidence type="ECO:0000256" key="1">
    <source>
        <dbReference type="ARBA" id="ARBA00007292"/>
    </source>
</evidence>
<dbReference type="Gene3D" id="3.15.20.10">
    <property type="entry name" value="Bactericidal permeability-increasing protein, domain 2"/>
    <property type="match status" value="1"/>
</dbReference>
<dbReference type="InterPro" id="IPR001124">
    <property type="entry name" value="Lipid-bd_serum_glycop_C"/>
</dbReference>
<evidence type="ECO:0000256" key="2">
    <source>
        <dbReference type="ARBA" id="ARBA00023157"/>
    </source>
</evidence>